<dbReference type="EMBL" id="JYDS01001520">
    <property type="protein sequence ID" value="KRY98813.1"/>
    <property type="molecule type" value="Genomic_DNA"/>
</dbReference>
<evidence type="ECO:0000313" key="2">
    <source>
        <dbReference type="EMBL" id="KRZ31471.1"/>
    </source>
</evidence>
<accession>A0A0V1J941</accession>
<gene>
    <name evidence="1" type="ORF">T4B_12548</name>
    <name evidence="2" type="ORF">T4C_3181</name>
</gene>
<protein>
    <submittedName>
        <fullName evidence="2">Uncharacterized protein</fullName>
    </submittedName>
</protein>
<name>A0A0V1J941_TRIPS</name>
<sequence>MILTDTGLAKYLYGRISRSEQRLSLSKTDEYGFPTQIF</sequence>
<reference evidence="3 4" key="1">
    <citation type="submission" date="2015-01" db="EMBL/GenBank/DDBJ databases">
        <title>Evolution of Trichinella species and genotypes.</title>
        <authorList>
            <person name="Korhonen P.K."/>
            <person name="Edoardo P."/>
            <person name="Giuseppe L.R."/>
            <person name="Gasser R.B."/>
        </authorList>
    </citation>
    <scope>NUCLEOTIDE SEQUENCE [LARGE SCALE GENOMIC DNA]</scope>
    <source>
        <strain evidence="2">ISS176</strain>
        <strain evidence="1">ISS588</strain>
    </source>
</reference>
<evidence type="ECO:0000313" key="3">
    <source>
        <dbReference type="Proteomes" id="UP000054805"/>
    </source>
</evidence>
<dbReference type="Proteomes" id="UP000054826">
    <property type="component" value="Unassembled WGS sequence"/>
</dbReference>
<organism evidence="2 4">
    <name type="scientific">Trichinella pseudospiralis</name>
    <name type="common">Parasitic roundworm</name>
    <dbReference type="NCBI Taxonomy" id="6337"/>
    <lineage>
        <taxon>Eukaryota</taxon>
        <taxon>Metazoa</taxon>
        <taxon>Ecdysozoa</taxon>
        <taxon>Nematoda</taxon>
        <taxon>Enoplea</taxon>
        <taxon>Dorylaimia</taxon>
        <taxon>Trichinellida</taxon>
        <taxon>Trichinellidae</taxon>
        <taxon>Trichinella</taxon>
    </lineage>
</organism>
<evidence type="ECO:0000313" key="4">
    <source>
        <dbReference type="Proteomes" id="UP000054826"/>
    </source>
</evidence>
<keyword evidence="3" id="KW-1185">Reference proteome</keyword>
<evidence type="ECO:0000313" key="1">
    <source>
        <dbReference type="EMBL" id="KRY98813.1"/>
    </source>
</evidence>
<comment type="caution">
    <text evidence="2">The sequence shown here is derived from an EMBL/GenBank/DDBJ whole genome shotgun (WGS) entry which is preliminary data.</text>
</comment>
<dbReference type="EMBL" id="JYDV01000119">
    <property type="protein sequence ID" value="KRZ31471.1"/>
    <property type="molecule type" value="Genomic_DNA"/>
</dbReference>
<proteinExistence type="predicted"/>
<dbReference type="AlphaFoldDB" id="A0A0V1J941"/>
<dbReference type="Proteomes" id="UP000054805">
    <property type="component" value="Unassembled WGS sequence"/>
</dbReference>